<gene>
    <name evidence="1" type="ORF">NCTC9075_03606</name>
</gene>
<reference evidence="1 2" key="1">
    <citation type="submission" date="2018-06" db="EMBL/GenBank/DDBJ databases">
        <authorList>
            <consortium name="Pathogen Informatics"/>
            <person name="Doyle S."/>
        </authorList>
    </citation>
    <scope>NUCLEOTIDE SEQUENCE [LARGE SCALE GENOMIC DNA]</scope>
    <source>
        <strain evidence="1 2">NCTC9075</strain>
    </source>
</reference>
<evidence type="ECO:0000313" key="1">
    <source>
        <dbReference type="EMBL" id="STP20164.1"/>
    </source>
</evidence>
<organism evidence="1 2">
    <name type="scientific">Escherichia coli</name>
    <dbReference type="NCBI Taxonomy" id="562"/>
    <lineage>
        <taxon>Bacteria</taxon>
        <taxon>Pseudomonadati</taxon>
        <taxon>Pseudomonadota</taxon>
        <taxon>Gammaproteobacteria</taxon>
        <taxon>Enterobacterales</taxon>
        <taxon>Enterobacteriaceae</taxon>
        <taxon>Escherichia</taxon>
    </lineage>
</organism>
<dbReference type="Proteomes" id="UP000254181">
    <property type="component" value="Unassembled WGS sequence"/>
</dbReference>
<dbReference type="EMBL" id="UGEM01000004">
    <property type="protein sequence ID" value="STP20164.1"/>
    <property type="molecule type" value="Genomic_DNA"/>
</dbReference>
<accession>A0A377K947</accession>
<sequence>MTFTEIRNTVISRMTAQTIIDGKDVLYPNAPTFDPSGKLIWARLSNIPGQAGVNEIGAGPIVYRTGIIIIQLFVPQVLVQNSLLRQPINCGDCLSFRMTIVSVTRLFPQ</sequence>
<dbReference type="AlphaFoldDB" id="A0A377K947"/>
<proteinExistence type="predicted"/>
<protein>
    <submittedName>
        <fullName evidence="1">Phage protein</fullName>
    </submittedName>
</protein>
<dbReference type="Gene3D" id="3.30.2000.20">
    <property type="match status" value="1"/>
</dbReference>
<evidence type="ECO:0000313" key="2">
    <source>
        <dbReference type="Proteomes" id="UP000254181"/>
    </source>
</evidence>
<name>A0A377K947_ECOLX</name>